<dbReference type="HOGENOM" id="CLU_1489953_0_0_1"/>
<dbReference type="Gene3D" id="3.10.350.10">
    <property type="entry name" value="LysM domain"/>
    <property type="match status" value="1"/>
</dbReference>
<name>B8MLS4_TALSN</name>
<dbReference type="InterPro" id="IPR036779">
    <property type="entry name" value="LysM_dom_sf"/>
</dbReference>
<accession>B8MLS4</accession>
<evidence type="ECO:0000313" key="1">
    <source>
        <dbReference type="EMBL" id="EED13791.1"/>
    </source>
</evidence>
<dbReference type="EMBL" id="EQ962658">
    <property type="protein sequence ID" value="EED13791.1"/>
    <property type="molecule type" value="Genomic_DNA"/>
</dbReference>
<dbReference type="Proteomes" id="UP000001745">
    <property type="component" value="Unassembled WGS sequence"/>
</dbReference>
<protein>
    <recommendedName>
        <fullName evidence="3">LysM domain-containing protein</fullName>
    </recommendedName>
</protein>
<evidence type="ECO:0008006" key="3">
    <source>
        <dbReference type="Google" id="ProtNLM"/>
    </source>
</evidence>
<organism evidence="1 2">
    <name type="scientific">Talaromyces stipitatus (strain ATCC 10500 / CBS 375.48 / QM 6759 / NRRL 1006)</name>
    <name type="common">Penicillium stipitatum</name>
    <dbReference type="NCBI Taxonomy" id="441959"/>
    <lineage>
        <taxon>Eukaryota</taxon>
        <taxon>Fungi</taxon>
        <taxon>Dikarya</taxon>
        <taxon>Ascomycota</taxon>
        <taxon>Pezizomycotina</taxon>
        <taxon>Eurotiomycetes</taxon>
        <taxon>Eurotiomycetidae</taxon>
        <taxon>Eurotiales</taxon>
        <taxon>Trichocomaceae</taxon>
        <taxon>Talaromyces</taxon>
        <taxon>Talaromyces sect. Talaromyces</taxon>
    </lineage>
</organism>
<dbReference type="InParanoid" id="B8MLS4"/>
<dbReference type="OrthoDB" id="5985073at2759"/>
<evidence type="ECO:0000313" key="2">
    <source>
        <dbReference type="Proteomes" id="UP000001745"/>
    </source>
</evidence>
<dbReference type="GeneID" id="8097920"/>
<keyword evidence="2" id="KW-1185">Reference proteome</keyword>
<dbReference type="AlphaFoldDB" id="B8MLS4"/>
<proteinExistence type="predicted"/>
<dbReference type="RefSeq" id="XP_002486029.1">
    <property type="nucleotide sequence ID" value="XM_002485984.1"/>
</dbReference>
<reference evidence="2" key="1">
    <citation type="journal article" date="2015" name="Genome Announc.">
        <title>Genome sequence of the AIDS-associated pathogen Penicillium marneffei (ATCC18224) and its near taxonomic relative Talaromyces stipitatus (ATCC10500).</title>
        <authorList>
            <person name="Nierman W.C."/>
            <person name="Fedorova-Abrams N.D."/>
            <person name="Andrianopoulos A."/>
        </authorList>
    </citation>
    <scope>NUCLEOTIDE SEQUENCE [LARGE SCALE GENOMIC DNA]</scope>
    <source>
        <strain evidence="2">ATCC 10500 / CBS 375.48 / QM 6759 / NRRL 1006</strain>
    </source>
</reference>
<sequence length="181" mass="20505">MERLVYLCQHRYLKMPKPNPTSIAASDLFWISNINRIVYIHQATGSHLYTSSYNPRPLNPHAPGTLTKCTLYKNAFNDMDSEILNSCENWASDYKIEVASLISWNPSLSTTNCSLQAGYSYCLDSSVPPEIFNCSRFPELLNITVADVMTSNPRIGSNCDTALWSKLSTDGYEQLRVHRKQ</sequence>
<gene>
    <name evidence="1" type="ORF">TSTA_100360</name>
</gene>
<dbReference type="VEuPathDB" id="FungiDB:TSTA_100360"/>
<dbReference type="STRING" id="441959.B8MLS4"/>
<dbReference type="PhylomeDB" id="B8MLS4"/>